<dbReference type="InterPro" id="IPR011042">
    <property type="entry name" value="6-blade_b-propeller_TolB-like"/>
</dbReference>
<dbReference type="Proteomes" id="UP000676996">
    <property type="component" value="Unassembled WGS sequence"/>
</dbReference>
<organism evidence="1 2">
    <name type="scientific">Stakelama marina</name>
    <dbReference type="NCBI Taxonomy" id="2826939"/>
    <lineage>
        <taxon>Bacteria</taxon>
        <taxon>Pseudomonadati</taxon>
        <taxon>Pseudomonadota</taxon>
        <taxon>Alphaproteobacteria</taxon>
        <taxon>Sphingomonadales</taxon>
        <taxon>Sphingomonadaceae</taxon>
        <taxon>Stakelama</taxon>
    </lineage>
</organism>
<name>A0A8T4IAU7_9SPHN</name>
<comment type="caution">
    <text evidence="1">The sequence shown here is derived from an EMBL/GenBank/DDBJ whole genome shotgun (WGS) entry which is preliminary data.</text>
</comment>
<dbReference type="AlphaFoldDB" id="A0A8T4IAU7"/>
<proteinExistence type="predicted"/>
<protein>
    <recommendedName>
        <fullName evidence="3">Glucose/Sorbosone dehydrogenase domain-containing protein</fullName>
    </recommendedName>
</protein>
<evidence type="ECO:0000313" key="1">
    <source>
        <dbReference type="EMBL" id="MBR0551787.1"/>
    </source>
</evidence>
<keyword evidence="2" id="KW-1185">Reference proteome</keyword>
<gene>
    <name evidence="1" type="ORF">J7S20_04625</name>
</gene>
<dbReference type="RefSeq" id="WP_284053050.1">
    <property type="nucleotide sequence ID" value="NZ_JAGRQC010000001.1"/>
</dbReference>
<accession>A0A8T4IAU7</accession>
<evidence type="ECO:0008006" key="3">
    <source>
        <dbReference type="Google" id="ProtNLM"/>
    </source>
</evidence>
<reference evidence="1" key="1">
    <citation type="submission" date="2021-04" db="EMBL/GenBank/DDBJ databases">
        <title>Ouciella asimina sp. nov., isolated from the surface seawater in the hydrothermal field of Okinawa Trough.</title>
        <authorList>
            <person name="Shuang W."/>
        </authorList>
    </citation>
    <scope>NUCLEOTIDE SEQUENCE</scope>
    <source>
        <strain evidence="1">LXI357</strain>
    </source>
</reference>
<sequence>MQVDPYCGASFYTYCISAELFGDGVHAPAGGGAFQGYSFLLDRGTDQQEEVDYFNQNARPLDFGWPYREGTYERVANPPAAVIGPSLTYAHGDGTFDGTGLTGGIAYSGSIGSLDGKVIVTDETGKFFTFPATFLSDGFLHRADEMENHTADFTPESGAIKRPAAIVRDYAGRLFVLGGDGALYGTN</sequence>
<dbReference type="Gene3D" id="2.120.10.30">
    <property type="entry name" value="TolB, C-terminal domain"/>
    <property type="match status" value="1"/>
</dbReference>
<evidence type="ECO:0000313" key="2">
    <source>
        <dbReference type="Proteomes" id="UP000676996"/>
    </source>
</evidence>
<dbReference type="EMBL" id="JAGRQC010000001">
    <property type="protein sequence ID" value="MBR0551787.1"/>
    <property type="molecule type" value="Genomic_DNA"/>
</dbReference>